<protein>
    <submittedName>
        <fullName evidence="6">Isoprenylcysteine carboxylmethyltransferase family protein</fullName>
    </submittedName>
</protein>
<dbReference type="InterPro" id="IPR052527">
    <property type="entry name" value="Metal_cation-efflux_comp"/>
</dbReference>
<dbReference type="Pfam" id="PF04140">
    <property type="entry name" value="ICMT"/>
    <property type="match status" value="1"/>
</dbReference>
<organism evidence="6 7">
    <name type="scientific">Myxacorys almedinensis A</name>
    <dbReference type="NCBI Taxonomy" id="2690445"/>
    <lineage>
        <taxon>Bacteria</taxon>
        <taxon>Bacillati</taxon>
        <taxon>Cyanobacteriota</taxon>
        <taxon>Cyanophyceae</taxon>
        <taxon>Leptolyngbyales</taxon>
        <taxon>Leptolyngbyaceae</taxon>
        <taxon>Myxacorys</taxon>
        <taxon>Myxacorys almedinensis</taxon>
    </lineage>
</organism>
<accession>A0A8J7Z578</accession>
<feature type="transmembrane region" description="Helical" evidence="5">
    <location>
        <begin position="40"/>
        <end position="60"/>
    </location>
</feature>
<evidence type="ECO:0000256" key="4">
    <source>
        <dbReference type="ARBA" id="ARBA00023136"/>
    </source>
</evidence>
<dbReference type="GO" id="GO:0016020">
    <property type="term" value="C:membrane"/>
    <property type="evidence" value="ECO:0007669"/>
    <property type="project" value="UniProtKB-SubCell"/>
</dbReference>
<gene>
    <name evidence="6" type="ORF">GS601_22705</name>
</gene>
<dbReference type="PANTHER" id="PTHR43847:SF1">
    <property type="entry name" value="BLL3993 PROTEIN"/>
    <property type="match status" value="1"/>
</dbReference>
<dbReference type="EMBL" id="WVIE01000082">
    <property type="protein sequence ID" value="NDJ20049.1"/>
    <property type="molecule type" value="Genomic_DNA"/>
</dbReference>
<proteinExistence type="predicted"/>
<evidence type="ECO:0000256" key="1">
    <source>
        <dbReference type="ARBA" id="ARBA00004141"/>
    </source>
</evidence>
<name>A0A8J7Z578_9CYAN</name>
<dbReference type="InterPro" id="IPR007269">
    <property type="entry name" value="ICMT_MeTrfase"/>
</dbReference>
<dbReference type="Proteomes" id="UP000646053">
    <property type="component" value="Unassembled WGS sequence"/>
</dbReference>
<keyword evidence="7" id="KW-1185">Reference proteome</keyword>
<dbReference type="PANTHER" id="PTHR43847">
    <property type="entry name" value="BLL3993 PROTEIN"/>
    <property type="match status" value="1"/>
</dbReference>
<dbReference type="Gene3D" id="1.20.120.1630">
    <property type="match status" value="1"/>
</dbReference>
<keyword evidence="3 5" id="KW-1133">Transmembrane helix</keyword>
<evidence type="ECO:0000256" key="5">
    <source>
        <dbReference type="SAM" id="Phobius"/>
    </source>
</evidence>
<dbReference type="RefSeq" id="WP_162425566.1">
    <property type="nucleotide sequence ID" value="NZ_WVIE01000082.1"/>
</dbReference>
<feature type="non-terminal residue" evidence="6">
    <location>
        <position position="1"/>
    </location>
</feature>
<comment type="caution">
    <text evidence="6">The sequence shown here is derived from an EMBL/GenBank/DDBJ whole genome shotgun (WGS) entry which is preliminary data.</text>
</comment>
<sequence length="97" mass="11033">TLGEFYTRTLQIIEGQKIVNQAPYNVIRHPGYLGTLLMEIGAGLAVTNWVVLVFVVVIGITSRAYRIGVEEQMLESSFGEEYKIYSDNTWKLVPFLY</sequence>
<evidence type="ECO:0000256" key="2">
    <source>
        <dbReference type="ARBA" id="ARBA00022692"/>
    </source>
</evidence>
<evidence type="ECO:0000256" key="3">
    <source>
        <dbReference type="ARBA" id="ARBA00022989"/>
    </source>
</evidence>
<dbReference type="GO" id="GO:0004671">
    <property type="term" value="F:protein C-terminal S-isoprenylcysteine carboxyl O-methyltransferase activity"/>
    <property type="evidence" value="ECO:0007669"/>
    <property type="project" value="InterPro"/>
</dbReference>
<evidence type="ECO:0000313" key="7">
    <source>
        <dbReference type="Proteomes" id="UP000646053"/>
    </source>
</evidence>
<dbReference type="AlphaFoldDB" id="A0A8J7Z578"/>
<comment type="subcellular location">
    <subcellularLocation>
        <location evidence="1">Membrane</location>
        <topology evidence="1">Multi-pass membrane protein</topology>
    </subcellularLocation>
</comment>
<keyword evidence="4 5" id="KW-0472">Membrane</keyword>
<keyword evidence="2 5" id="KW-0812">Transmembrane</keyword>
<evidence type="ECO:0000313" key="6">
    <source>
        <dbReference type="EMBL" id="NDJ20049.1"/>
    </source>
</evidence>
<reference evidence="6" key="1">
    <citation type="submission" date="2019-12" db="EMBL/GenBank/DDBJ databases">
        <title>High-Quality draft genome sequences of three cyanobacteria isolated from the limestone walls of the Old Cathedral of Coimbra.</title>
        <authorList>
            <person name="Tiago I."/>
            <person name="Soares F."/>
            <person name="Portugal A."/>
        </authorList>
    </citation>
    <scope>NUCLEOTIDE SEQUENCE</scope>
    <source>
        <strain evidence="6">A</strain>
    </source>
</reference>